<dbReference type="OrthoDB" id="2349272at2759"/>
<evidence type="ECO:0000313" key="2">
    <source>
        <dbReference type="EMBL" id="KAH7087135.1"/>
    </source>
</evidence>
<feature type="signal peptide" evidence="1">
    <location>
        <begin position="1"/>
        <end position="19"/>
    </location>
</feature>
<accession>A0A8K0R758</accession>
<evidence type="ECO:0000256" key="1">
    <source>
        <dbReference type="SAM" id="SignalP"/>
    </source>
</evidence>
<gene>
    <name evidence="2" type="ORF">FB567DRAFT_60032</name>
</gene>
<name>A0A8K0R758_9PLEO</name>
<dbReference type="Proteomes" id="UP000813461">
    <property type="component" value="Unassembled WGS sequence"/>
</dbReference>
<proteinExistence type="predicted"/>
<organism evidence="2 3">
    <name type="scientific">Paraphoma chrysanthemicola</name>
    <dbReference type="NCBI Taxonomy" id="798071"/>
    <lineage>
        <taxon>Eukaryota</taxon>
        <taxon>Fungi</taxon>
        <taxon>Dikarya</taxon>
        <taxon>Ascomycota</taxon>
        <taxon>Pezizomycotina</taxon>
        <taxon>Dothideomycetes</taxon>
        <taxon>Pleosporomycetidae</taxon>
        <taxon>Pleosporales</taxon>
        <taxon>Pleosporineae</taxon>
        <taxon>Phaeosphaeriaceae</taxon>
        <taxon>Paraphoma</taxon>
    </lineage>
</organism>
<sequence>MYIKTSALVASAFALCALSAPIPECDPEIQAGAATGLTAENLVAIAPATASCTGASFPEECADAATAAAAINKSFSTYGITSTGEQAALVAYMIFESGDFKYSKNHFPGRPGQGTRMMAMPPFVAKYATAVAGAEAVAKAQAVGGDAGLNAVLALVNSDSEKSFGSAAWFLSTECTADVRAGLKAETTEGWHAFLTECVGTTVAPERDTPWVAAKQAMLGDDYTG</sequence>
<dbReference type="EMBL" id="JAGMVJ010000010">
    <property type="protein sequence ID" value="KAH7087135.1"/>
    <property type="molecule type" value="Genomic_DNA"/>
</dbReference>
<dbReference type="AlphaFoldDB" id="A0A8K0R758"/>
<feature type="chain" id="PRO_5035431405" evidence="1">
    <location>
        <begin position="20"/>
        <end position="225"/>
    </location>
</feature>
<protein>
    <submittedName>
        <fullName evidence="2">Uncharacterized protein</fullName>
    </submittedName>
</protein>
<reference evidence="2" key="1">
    <citation type="journal article" date="2021" name="Nat. Commun.">
        <title>Genetic determinants of endophytism in the Arabidopsis root mycobiome.</title>
        <authorList>
            <person name="Mesny F."/>
            <person name="Miyauchi S."/>
            <person name="Thiergart T."/>
            <person name="Pickel B."/>
            <person name="Atanasova L."/>
            <person name="Karlsson M."/>
            <person name="Huettel B."/>
            <person name="Barry K.W."/>
            <person name="Haridas S."/>
            <person name="Chen C."/>
            <person name="Bauer D."/>
            <person name="Andreopoulos W."/>
            <person name="Pangilinan J."/>
            <person name="LaButti K."/>
            <person name="Riley R."/>
            <person name="Lipzen A."/>
            <person name="Clum A."/>
            <person name="Drula E."/>
            <person name="Henrissat B."/>
            <person name="Kohler A."/>
            <person name="Grigoriev I.V."/>
            <person name="Martin F.M."/>
            <person name="Hacquard S."/>
        </authorList>
    </citation>
    <scope>NUCLEOTIDE SEQUENCE</scope>
    <source>
        <strain evidence="2">MPI-SDFR-AT-0120</strain>
    </source>
</reference>
<evidence type="ECO:0000313" key="3">
    <source>
        <dbReference type="Proteomes" id="UP000813461"/>
    </source>
</evidence>
<comment type="caution">
    <text evidence="2">The sequence shown here is derived from an EMBL/GenBank/DDBJ whole genome shotgun (WGS) entry which is preliminary data.</text>
</comment>
<keyword evidence="1" id="KW-0732">Signal</keyword>
<keyword evidence="3" id="KW-1185">Reference proteome</keyword>